<accession>A0A1G8SDB2</accession>
<evidence type="ECO:0000256" key="1">
    <source>
        <dbReference type="SAM" id="Coils"/>
    </source>
</evidence>
<name>A0A1G8SDB2_9BACI</name>
<protein>
    <submittedName>
        <fullName evidence="2">Uncharacterized protein</fullName>
    </submittedName>
</protein>
<gene>
    <name evidence="2" type="ORF">SAMN04488123_1263</name>
</gene>
<dbReference type="Proteomes" id="UP000198853">
    <property type="component" value="Unassembled WGS sequence"/>
</dbReference>
<sequence>MDSDHTEELTLQQERNEQLIHDIMDIDRQIAKAKQENAEIVQEKEDYEQKCATIERSFLWKCSKPVRKLRAWRKQ</sequence>
<proteinExistence type="predicted"/>
<evidence type="ECO:0000313" key="2">
    <source>
        <dbReference type="EMBL" id="SDJ27246.1"/>
    </source>
</evidence>
<keyword evidence="1" id="KW-0175">Coiled coil</keyword>
<organism evidence="2 3">
    <name type="scientific">Natribacillus halophilus</name>
    <dbReference type="NCBI Taxonomy" id="549003"/>
    <lineage>
        <taxon>Bacteria</taxon>
        <taxon>Bacillati</taxon>
        <taxon>Bacillota</taxon>
        <taxon>Bacilli</taxon>
        <taxon>Bacillales</taxon>
        <taxon>Bacillaceae</taxon>
        <taxon>Natribacillus</taxon>
    </lineage>
</organism>
<feature type="coiled-coil region" evidence="1">
    <location>
        <begin position="16"/>
        <end position="57"/>
    </location>
</feature>
<dbReference type="OrthoDB" id="2974019at2"/>
<dbReference type="EMBL" id="FNEN01000026">
    <property type="protein sequence ID" value="SDJ27246.1"/>
    <property type="molecule type" value="Genomic_DNA"/>
</dbReference>
<dbReference type="AlphaFoldDB" id="A0A1G8SDB2"/>
<evidence type="ECO:0000313" key="3">
    <source>
        <dbReference type="Proteomes" id="UP000198853"/>
    </source>
</evidence>
<dbReference type="RefSeq" id="WP_090400038.1">
    <property type="nucleotide sequence ID" value="NZ_FNEN01000026.1"/>
</dbReference>
<keyword evidence="3" id="KW-1185">Reference proteome</keyword>
<reference evidence="2 3" key="1">
    <citation type="submission" date="2016-10" db="EMBL/GenBank/DDBJ databases">
        <authorList>
            <person name="de Groot N.N."/>
        </authorList>
    </citation>
    <scope>NUCLEOTIDE SEQUENCE [LARGE SCALE GENOMIC DNA]</scope>
    <source>
        <strain evidence="2 3">DSM 21771</strain>
    </source>
</reference>